<dbReference type="InterPro" id="IPR006558">
    <property type="entry name" value="LamG-like"/>
</dbReference>
<dbReference type="SMART" id="SM00560">
    <property type="entry name" value="LamGL"/>
    <property type="match status" value="2"/>
</dbReference>
<proteinExistence type="predicted"/>
<dbReference type="InterPro" id="IPR029030">
    <property type="entry name" value="Caspase-like_dom_sf"/>
</dbReference>
<evidence type="ECO:0000256" key="3">
    <source>
        <dbReference type="SAM" id="Phobius"/>
    </source>
</evidence>
<feature type="domain" description="LamG-like jellyroll fold" evidence="4">
    <location>
        <begin position="978"/>
        <end position="1114"/>
    </location>
</feature>
<dbReference type="InterPro" id="IPR028994">
    <property type="entry name" value="Integrin_alpha_N"/>
</dbReference>
<evidence type="ECO:0000313" key="5">
    <source>
        <dbReference type="EMBL" id="EFK96964.1"/>
    </source>
</evidence>
<dbReference type="SUPFAM" id="SSF49899">
    <property type="entry name" value="Concanavalin A-like lectins/glucanases"/>
    <property type="match status" value="3"/>
</dbReference>
<name>D9PHJ6_9ZZZZ</name>
<reference evidence="5" key="1">
    <citation type="submission" date="2010-07" db="EMBL/GenBank/DDBJ databases">
        <authorList>
            <consortium name="CONSOLIDER consortium CSD2007-00005"/>
            <person name="Guazzaroni M.-E."/>
            <person name="Richter M."/>
            <person name="Garcia-Salamanca A."/>
            <person name="Yarza P."/>
            <person name="Ferrer M."/>
        </authorList>
    </citation>
    <scope>NUCLEOTIDE SEQUENCE</scope>
</reference>
<feature type="domain" description="LamG-like jellyroll fold" evidence="4">
    <location>
        <begin position="635"/>
        <end position="769"/>
    </location>
</feature>
<keyword evidence="3" id="KW-0472">Membrane</keyword>
<keyword evidence="3" id="KW-1133">Transmembrane helix</keyword>
<organism evidence="5">
    <name type="scientific">sediment metagenome</name>
    <dbReference type="NCBI Taxonomy" id="749907"/>
    <lineage>
        <taxon>unclassified sequences</taxon>
        <taxon>metagenomes</taxon>
        <taxon>ecological metagenomes</taxon>
    </lineage>
</organism>
<dbReference type="SUPFAM" id="SSF52129">
    <property type="entry name" value="Caspase-like"/>
    <property type="match status" value="1"/>
</dbReference>
<dbReference type="Pfam" id="PF01364">
    <property type="entry name" value="Peptidase_C25"/>
    <property type="match status" value="1"/>
</dbReference>
<keyword evidence="2" id="KW-1015">Disulfide bond</keyword>
<sequence>MKLSGFAGIRFVMLSCIILTGGMQAFATISYVGITDSSYDDGVTSLTVRKPSGTIEGDLLVALIGHQAEAARTISAPSGWTQFSGSPKTTCCSRSAMYYKIADSSEGSTYSFTVSSPGVGQNASVILAAYRGVDQDNPVEAAAGKDSSNSYTHPAPSASVTNSGCWGIVALTTEGCCPDTITCPTGLIQRKETAGGFKMEFADANGTISTGTWSPGIWTLSASKQATMHTIVLRAGEEDFGTWQYSKAIYLNTNTSGANVSSNVTNFPVLIRLDRTNFNFGEASIYGNDLRFGKNDTAFIPYQIEQWDAVNQVAQIWVKVDTVKGNDSTQYFTMYWGKSDADSRSDGSAVFDTANGYAGVWHMNPDLSQGSTGPISFIGSNDTIDVTGTSVTVRKPANTSQNDVLIAHIIASDDDASISPPSGWSQVSSSPCTTDYHRAAVFYKVAGSSEPSSYTFTTSQSATLAGIITSYRGANTSTPIEDDNAVISLNYVSSHASAQASVSTQGCWAVLCMSAEGYAGDVGAPSGYTEREEAWSPWSEIADSDDPVSTGTLNPGTWTTDQNKQSIAYTIILKPAGSAAPIYDATANTVDGTAHGSMTQSAVVDAVAGKGLSFDGADDYIDLGNGSSVDITGSSSLTLYAWVRFDSLNSSQYVDFFGKGDHQYLLQKRNTDNKVWNSLYDGSSWHEPVSDSAMVTNRWYLVTGVYNGSNDSAFIYVNGVKQANRLTCPSISSTRNDALQMGRNSEVASRYLKGRLDEVRLLRTAAGDAYVRLSYENQKPNQTLVSMAPYIENYAQWPYSKRIYFNTTSSGANISDSITNFNYLVKLTADDFNIFQASANGSDIRFSDADGTQLPYQIDFWDIGNRKAEIWVKVPKINGNSMSDYITLHYGRYGIADRQNNKAVWDSTYAAVYHLNELPIGDSIGIVKDVSNNHNDGTPQASMTAGHSLEGTIGKADEFDGANDLISVPDDATLDITVKLSISAWVRFDAITASQYGIVSKKGSGTNAWGFFAKKNGDSLQLAIRLDASNTTVTSTVNAKITLGKWHHVGMIFDNAGDSVVFYADGVKLGSKVTCNQSPVNTATALEIGAEGGNDWFDGRIDEVQIANVVRSAGWFKFSYENQRPDKSMQMTDLTALSPIWDGTLKNKASAFVKDSATMVMKYGANPVADSIKYGMMQFDLTQARELQRSGWALENANLEITADSIATPRAHDSLYFGIYSGDRFLPSEREDGLTAWTEDRSNINGGRPITMNQTVYAKGLGGQPTTTGGYSWLLFDVQSELARLGIGGLADSMTGYFGKQDSATSVDLYVKTSTQTIAPSESCWINGGTGVTPRISTSGNQQNVVINNISLANVKWIWLGMNCDTNAYGVWGNLKLHVKTPRTTQMLVFGVKSDSINPTGINFTNRNSSAKWRHSSVEEDGVSDSAEGIGTEDLTRDGYWNRYKGKYRSRSPLASYNINPRSFYKNDTATYYFGVYGPNRILPWDIQQGYYDFLEDKSTNNADTIEVADTAYYTGIGGSPKDGSGNHSYLIFNLASEKARLGLGRIISLTGTAAHQDGSASIEVFVKTDTATAYPSASDWINNSGSVVERAHKETGQQEYGFNLTTNGLGGGEGSINDVKWVWISCKTTTGNGSTAFAVWPNLRLNTRSKGGDIISLSSSKLSTAVAEALEKASGDEIDSTGAKLTLFTALTDSGTARMHASEAADYLVRPKLRLSFSDSRTMLSWQGRNDSLDFPIDSTITLVGNPSLGDGRFDRVVRFHDNSQKAYVKDSTIIDYSEGSLSFWYQKTGENSDAADAVFFRRASADSTWFKLGRTGTQMGLYFLYGDTSGDSTGSNMMQWAFIDSFKNPADTTQWLKDTIVNPFDGAQHLIQFIWNYATTTFRLLIDGKSPYTKLFAAPSTLPSLWYRDTLVLGEKIDGYIENLVIRSKQREPQPITVAQQLIDTIPSYLPYIQPEFKNRADMIVISPNDDMMEQELERYAQRNSSMGIRTVVVRIDEISKAYTGSDIQERIRNFLKYAYKKWQPRWSLLGGSALLIPQRKVSFEAMEEHTVSTDRYFACLEGTWNDDGDEFFAEPEDNYDMTAELMIGRFPADNWSELHSMIEKSSMAMGLPPYGSQCLVNIDTIALTGIQMFNNIGNISDGQYYAKQLKSIIATGAYTSSLGIKEYYPSDDTANTRYNTTAQRLKKFLDTLQPMPGMWIHYGHGLANEVMLDFISVPDTMRKFMVLEMKNVQQDTMFNKFRRMSHYRFVACETGSQDVNSLSRILLASPYGGALTFIGTADYSYPVVENQLLQEELKAIADSSLFSWGEVYKRAADVVLAQSGRWDIANWVILSRNFLGDPLLPVRTNKISQSDTLQVVVNPSSISTGQDTVTVTVKDKNGNAVEGAQVGLLTRKITAMDDSVRYYQVTKDLAFAGGSTNKNGRIKLPYRVSFDDTVAVTAAHQDFRSSRTIVPVNLGAANALVVDYKMEDSPRIGEIPPDTNGHLKYPSWMMLNRVFEPGESLKVTIRFTNMYSDTVTNLIMHLDPDTADSTGIKLAGWDVACDTFGMVNPGHRAQFWHGCFAVSSCPPGVRTLRMKLSYDYYLGAAHHQEMMISYPITGPAVTPVIQFLVDPQTDTIIWPEANTSVRLKITLGNRFPSTALGVKCKLFDVDDDFIDMVSDTTDTTYSVGPYHTADDTSIAFYIGTYSENANGLLLAKLAIEGRNMQSETLAIDLNPIRGLNLQCKEQAVSVSYDNGVYLEWNPLRYQEGFGRRSDLLGYVVIRRDSVESDTSTEPISFIGSKDTINVTGTSFVVSKPANTAQNDVMVAHIIASAYQSAISAPTGWTQISSSPCTTNYHRAAVFYKVAGSSEPSSYTFTVSSSATLAGMIGTYRGVNTTSPVEDDNAAVDFNYQTSHASAQVSVNTTGCWAVLCMSGEGWAGDIGAPSGYEEREESWSPWGEIADSDDSVSTGTLNPGTWTTDQGKQAIAFTIALKPAAVIEENATTVMLTPSPITATNYYDDKLPDTNVATYIYTVFAVDSSFNYSTHFEKAINRPNTQKKGFPIVLRSLMHNPFTGDWDKDGKAEIYSVSSTNHQTGSPIGFRSNGQEASVQGRNDGIITGRTDVWQIALADMDGDGFDDAVLATKDSLITYSIKTGAVLNRALVRQYPHDTTADSKLWFLNRPVIADVNNDGKFEIVIYGMDNLLSMSSTAMTLEVFDNQLKRLGKFRFIDAANFSSAPVVGNFYAGANLEIIVAGLDTLPVDSPDVKKFKLFLFTCTSDTLNCLSLLDNISICPWPAMTINTGISIGNLWATASLKEIVVGKGKMVWGDPNARDTLMVIGFDTSNGRFVENTIAQIPVNFSMATVHGSIPALADIADDGTDDIVFATDDSLYLFKMALATALTTMAKVRFGSVPANRLVQESFTPQPLVADIDNDGKLEIVVNHQGDGKIWAYKVYSEDSLALCDGYPLRTQGKVDKACEITDLEGDDTLDLVAADEAGMLYAWKLGKGSIYAQPWPSKYGNNWNTCNSTFKSTGITGFVYEDWKAARVPPYSWKQTGVDNSISESSGYFVRADSMIYTDSASDRNCHFIGPNTENWVDYTIQGKIKWDNANATPGINFYSQWPDTAMKYMISRATDGTFKLRRYTNYGAYTTLATGDTVLDSSGVWYNYKLKVEKNGNANKIKVAFWLGNDDPTLTTGYTWPQMSCTDSSGLLTKGTVGFCSHSGSGRKYWGPVTVTSNYAVSNAYMAYEDFQRDSIVDVRPYTPADWYTDWQYTRLDTSTEVFGFVLDTTDGATPNMYYRHVPGITYPVGARIAPYNNLGWKNYEYRGKIKKPAGAVYDTMAIGVKFYMESPTDYYILKVSGFMSGSSDNNQFKLYRHTGSGEDLLTTLNYLSFSGDTDSVWFAIQVQTRDTVSGGQVVKDGKTVMKAKVWDARDIEREWPNYWTEDNDMAKHKKQGYPGVFIDYTKVYGSIPYSNKISLSDFKAQAISQ</sequence>
<evidence type="ECO:0000256" key="2">
    <source>
        <dbReference type="ARBA" id="ARBA00023157"/>
    </source>
</evidence>
<evidence type="ECO:0000256" key="1">
    <source>
        <dbReference type="ARBA" id="ARBA00022729"/>
    </source>
</evidence>
<dbReference type="GO" id="GO:0008234">
    <property type="term" value="F:cysteine-type peptidase activity"/>
    <property type="evidence" value="ECO:0007669"/>
    <property type="project" value="InterPro"/>
</dbReference>
<protein>
    <submittedName>
        <fullName evidence="5">Transport protein ExbB2</fullName>
    </submittedName>
</protein>
<dbReference type="SUPFAM" id="SSF69318">
    <property type="entry name" value="Integrin alpha N-terminal domain"/>
    <property type="match status" value="2"/>
</dbReference>
<gene>
    <name evidence="5" type="ORF">LDC_0996</name>
</gene>
<keyword evidence="3" id="KW-0812">Transmembrane</keyword>
<dbReference type="InterPro" id="IPR018765">
    <property type="entry name" value="DUF2341"/>
</dbReference>
<accession>D9PHJ6</accession>
<dbReference type="Gene3D" id="3.40.50.10390">
    <property type="entry name" value="Gingipain r, domain 1"/>
    <property type="match status" value="1"/>
</dbReference>
<dbReference type="Pfam" id="PF10102">
    <property type="entry name" value="DUF2341"/>
    <property type="match status" value="2"/>
</dbReference>
<dbReference type="InterPro" id="IPR013320">
    <property type="entry name" value="ConA-like_dom_sf"/>
</dbReference>
<reference evidence="5" key="2">
    <citation type="journal article" date="2011" name="Microb. Ecol.">
        <title>Taxonomic and Functional Metagenomic Profiling of the Microbial Community in the Anoxic Sediment of a Sub-saline Shallow Lake (Laguna de Carrizo, Central Spain).</title>
        <authorList>
            <person name="Ferrer M."/>
            <person name="Guazzaroni M.E."/>
            <person name="Richter M."/>
            <person name="Garcia-Salamanca A."/>
            <person name="Yarza P."/>
            <person name="Suarez-Suarez A."/>
            <person name="Solano J."/>
            <person name="Alcaide M."/>
            <person name="van Dillewijn P."/>
            <person name="Molina-Henares M.A."/>
            <person name="Lopez-Cortes N."/>
            <person name="Al-Ramahi Y."/>
            <person name="Guerrero C."/>
            <person name="Acosta A."/>
            <person name="de Eugenio L.I."/>
            <person name="Martinez V."/>
            <person name="Marques S."/>
            <person name="Rojo F."/>
            <person name="Santero E."/>
            <person name="Genilloud O."/>
            <person name="Perez-Perez J."/>
            <person name="Rossello-Mora R."/>
            <person name="Ramos J.L."/>
        </authorList>
    </citation>
    <scope>NUCLEOTIDE SEQUENCE</scope>
</reference>
<dbReference type="Pfam" id="PF13385">
    <property type="entry name" value="Laminin_G_3"/>
    <property type="match status" value="2"/>
</dbReference>
<dbReference type="GO" id="GO:0006508">
    <property type="term" value="P:proteolysis"/>
    <property type="evidence" value="ECO:0007669"/>
    <property type="project" value="InterPro"/>
</dbReference>
<dbReference type="Gene3D" id="2.60.120.200">
    <property type="match status" value="3"/>
</dbReference>
<evidence type="ECO:0000259" key="4">
    <source>
        <dbReference type="SMART" id="SM00560"/>
    </source>
</evidence>
<comment type="caution">
    <text evidence="5">The sequence shown here is derived from an EMBL/GenBank/DDBJ whole genome shotgun (WGS) entry which is preliminary data.</text>
</comment>
<dbReference type="InterPro" id="IPR029031">
    <property type="entry name" value="Gingipain_N_sf"/>
</dbReference>
<dbReference type="InterPro" id="IPR001769">
    <property type="entry name" value="Gingipain"/>
</dbReference>
<feature type="transmembrane region" description="Helical" evidence="3">
    <location>
        <begin position="12"/>
        <end position="34"/>
    </location>
</feature>
<dbReference type="EMBL" id="ADZX01000374">
    <property type="protein sequence ID" value="EFK96964.1"/>
    <property type="molecule type" value="Genomic_DNA"/>
</dbReference>
<keyword evidence="1" id="KW-0732">Signal</keyword>